<dbReference type="Proteomes" id="UP000515150">
    <property type="component" value="Chromosome 15"/>
</dbReference>
<evidence type="ECO:0000313" key="14">
    <source>
        <dbReference type="RefSeq" id="XP_029030672.1"/>
    </source>
</evidence>
<comment type="subcellular location">
    <subcellularLocation>
        <location evidence="2">Cytoplasm</location>
    </subcellularLocation>
    <subcellularLocation>
        <location evidence="1">Nucleus</location>
    </subcellularLocation>
</comment>
<name>A0A6P7PCW9_BETSP</name>
<dbReference type="KEGG" id="bspl:114870353"/>
<dbReference type="GO" id="GO:0032259">
    <property type="term" value="P:methylation"/>
    <property type="evidence" value="ECO:0007669"/>
    <property type="project" value="UniProtKB-KW"/>
</dbReference>
<dbReference type="GO" id="GO:0005634">
    <property type="term" value="C:nucleus"/>
    <property type="evidence" value="ECO:0007669"/>
    <property type="project" value="UniProtKB-SubCell"/>
</dbReference>
<evidence type="ECO:0000256" key="1">
    <source>
        <dbReference type="ARBA" id="ARBA00004123"/>
    </source>
</evidence>
<dbReference type="OrthoDB" id="413520at2759"/>
<dbReference type="Gene3D" id="3.40.50.150">
    <property type="entry name" value="Vaccinia Virus protein VP39"/>
    <property type="match status" value="1"/>
</dbReference>
<dbReference type="RefSeq" id="XP_029030672.1">
    <property type="nucleotide sequence ID" value="XM_029174839.3"/>
</dbReference>
<dbReference type="InParanoid" id="A0A6P7PCW9"/>
<proteinExistence type="predicted"/>
<evidence type="ECO:0000256" key="6">
    <source>
        <dbReference type="ARBA" id="ARBA00022603"/>
    </source>
</evidence>
<keyword evidence="5" id="KW-0963">Cytoplasm</keyword>
<dbReference type="CTD" id="79823"/>
<protein>
    <recommendedName>
        <fullName evidence="4">Calmodulin-lysine N-methyltransferase</fullName>
        <ecNumber evidence="3">2.1.1.60</ecNumber>
    </recommendedName>
</protein>
<evidence type="ECO:0000256" key="12">
    <source>
        <dbReference type="SAM" id="MobiDB-lite"/>
    </source>
</evidence>
<evidence type="ECO:0000256" key="10">
    <source>
        <dbReference type="ARBA" id="ARBA00051756"/>
    </source>
</evidence>
<keyword evidence="7" id="KW-0808">Transferase</keyword>
<evidence type="ECO:0000256" key="9">
    <source>
        <dbReference type="ARBA" id="ARBA00023242"/>
    </source>
</evidence>
<comment type="catalytic activity">
    <reaction evidence="10">
        <text>[calmodulin]-L-lysine + S-adenosyl-L-methionine = [calmodulin]-N(6)-methyl-L-lysine + S-adenosyl-L-homocysteine + H(+)</text>
        <dbReference type="Rhea" id="RHEA:21556"/>
        <dbReference type="Rhea" id="RHEA-COMP:11360"/>
        <dbReference type="Rhea" id="RHEA-COMP:11361"/>
        <dbReference type="ChEBI" id="CHEBI:15378"/>
        <dbReference type="ChEBI" id="CHEBI:29969"/>
        <dbReference type="ChEBI" id="CHEBI:57856"/>
        <dbReference type="ChEBI" id="CHEBI:59789"/>
        <dbReference type="ChEBI" id="CHEBI:61929"/>
        <dbReference type="EC" id="2.1.1.60"/>
    </reaction>
</comment>
<dbReference type="InterPro" id="IPR025800">
    <property type="entry name" value="CaM-Lys-N-MeTrfase"/>
</dbReference>
<dbReference type="InterPro" id="IPR029063">
    <property type="entry name" value="SAM-dependent_MTases_sf"/>
</dbReference>
<evidence type="ECO:0000256" key="4">
    <source>
        <dbReference type="ARBA" id="ARBA00020594"/>
    </source>
</evidence>
<keyword evidence="8" id="KW-0949">S-adenosyl-L-methionine</keyword>
<sequence length="389" mass="43833">MTVEQNLRSFLRRCYRKALFLYLHAVADNCDSSTSCTLVYRFISDHNFQGKMERGTGNAKKSEPASPSGTNVNEDTCVDNSCSSGDGNCCTTDVARARWTLLRQVLRQKQVDSPEIKQVSVRRFASFDLFSRIKHVTDDPDDTSADQWVEYRSVCCPEHSALLRDNLGPLKVNEVLKSFDNTGNVCVWPSEEVMAHYCLQKRHMFKGAVCELGGGMTCLAGLMVAVCADVKEVLLSDGNEKSIQNVRDLINKNRQAGKFGSTHVSARVVRWDCESDISALESRFDVVMCADCLFLDQYRSSLVDAIRRLLHPSGMALVFAPLRGETLRLFSQLAQQAGLCVTQHQQYDAQVWDVHLKMRREGKESYDENIHYPLLVTLTKAPQLFSYTQ</sequence>
<evidence type="ECO:0000256" key="7">
    <source>
        <dbReference type="ARBA" id="ARBA00022679"/>
    </source>
</evidence>
<dbReference type="AlphaFoldDB" id="A0A6P7PCW9"/>
<dbReference type="SUPFAM" id="SSF53335">
    <property type="entry name" value="S-adenosyl-L-methionine-dependent methyltransferases"/>
    <property type="match status" value="1"/>
</dbReference>
<gene>
    <name evidence="14" type="primary">camkmt</name>
</gene>
<dbReference type="GO" id="GO:0018025">
    <property type="term" value="F:calmodulin-lysine N-methyltransferase activity"/>
    <property type="evidence" value="ECO:0007669"/>
    <property type="project" value="UniProtKB-EC"/>
</dbReference>
<comment type="function">
    <text evidence="11">Catalyzes the trimethylation of 'Lys-116' in calmodulin.</text>
</comment>
<reference evidence="14" key="1">
    <citation type="submission" date="2025-08" db="UniProtKB">
        <authorList>
            <consortium name="RefSeq"/>
        </authorList>
    </citation>
    <scope>IDENTIFICATION</scope>
</reference>
<evidence type="ECO:0000256" key="5">
    <source>
        <dbReference type="ARBA" id="ARBA00022490"/>
    </source>
</evidence>
<dbReference type="InterPro" id="IPR019410">
    <property type="entry name" value="Methyltransf_16"/>
</dbReference>
<evidence type="ECO:0000256" key="2">
    <source>
        <dbReference type="ARBA" id="ARBA00004496"/>
    </source>
</evidence>
<evidence type="ECO:0000256" key="3">
    <source>
        <dbReference type="ARBA" id="ARBA00011914"/>
    </source>
</evidence>
<feature type="region of interest" description="Disordered" evidence="12">
    <location>
        <begin position="53"/>
        <end position="72"/>
    </location>
</feature>
<dbReference type="EC" id="2.1.1.60" evidence="3"/>
<accession>A0A6P7PCW9</accession>
<keyword evidence="13" id="KW-1185">Reference proteome</keyword>
<dbReference type="FunFam" id="3.40.50.150:FF:000140">
    <property type="entry name" value="Calmodulin-lysine N-methyltransferase"/>
    <property type="match status" value="1"/>
</dbReference>
<keyword evidence="6" id="KW-0489">Methyltransferase</keyword>
<dbReference type="PANTHER" id="PTHR13539:SF3">
    <property type="entry name" value="CALMODULIN-LYSINE N-METHYLTRANSFERASE"/>
    <property type="match status" value="1"/>
</dbReference>
<evidence type="ECO:0000256" key="11">
    <source>
        <dbReference type="ARBA" id="ARBA00055351"/>
    </source>
</evidence>
<evidence type="ECO:0000313" key="13">
    <source>
        <dbReference type="Proteomes" id="UP000515150"/>
    </source>
</evidence>
<dbReference type="GO" id="GO:0005737">
    <property type="term" value="C:cytoplasm"/>
    <property type="evidence" value="ECO:0007669"/>
    <property type="project" value="UniProtKB-SubCell"/>
</dbReference>
<organism evidence="13 14">
    <name type="scientific">Betta splendens</name>
    <name type="common">Siamese fighting fish</name>
    <dbReference type="NCBI Taxonomy" id="158456"/>
    <lineage>
        <taxon>Eukaryota</taxon>
        <taxon>Metazoa</taxon>
        <taxon>Chordata</taxon>
        <taxon>Craniata</taxon>
        <taxon>Vertebrata</taxon>
        <taxon>Euteleostomi</taxon>
        <taxon>Actinopterygii</taxon>
        <taxon>Neopterygii</taxon>
        <taxon>Teleostei</taxon>
        <taxon>Neoteleostei</taxon>
        <taxon>Acanthomorphata</taxon>
        <taxon>Anabantaria</taxon>
        <taxon>Anabantiformes</taxon>
        <taxon>Anabantoidei</taxon>
        <taxon>Osphronemidae</taxon>
        <taxon>Betta</taxon>
    </lineage>
</organism>
<evidence type="ECO:0000256" key="8">
    <source>
        <dbReference type="ARBA" id="ARBA00022691"/>
    </source>
</evidence>
<dbReference type="GeneID" id="114870353"/>
<keyword evidence="9" id="KW-0539">Nucleus</keyword>
<dbReference type="Pfam" id="PF10294">
    <property type="entry name" value="Methyltransf_16"/>
    <property type="match status" value="1"/>
</dbReference>
<dbReference type="PANTHER" id="PTHR13539">
    <property type="entry name" value="CALMODULIN-LYSINE N-METHYLTRANSFERASE"/>
    <property type="match status" value="1"/>
</dbReference>